<evidence type="ECO:0000313" key="5">
    <source>
        <dbReference type="EMBL" id="RCX23463.1"/>
    </source>
</evidence>
<evidence type="ECO:0000256" key="3">
    <source>
        <dbReference type="ARBA" id="ARBA00023163"/>
    </source>
</evidence>
<protein>
    <submittedName>
        <fullName evidence="5">GntR family transcriptional regulator</fullName>
    </submittedName>
</protein>
<reference evidence="5 6" key="1">
    <citation type="submission" date="2018-07" db="EMBL/GenBank/DDBJ databases">
        <title>Genomic Encyclopedia of Type Strains, Phase III (KMG-III): the genomes of soil and plant-associated and newly described type strains.</title>
        <authorList>
            <person name="Whitman W."/>
        </authorList>
    </citation>
    <scope>NUCLEOTIDE SEQUENCE [LARGE SCALE GENOMIC DNA]</scope>
    <source>
        <strain evidence="5 6">CECT 8333</strain>
    </source>
</reference>
<organism evidence="5 6">
    <name type="scientific">Fontibacillus phaseoli</name>
    <dbReference type="NCBI Taxonomy" id="1416533"/>
    <lineage>
        <taxon>Bacteria</taxon>
        <taxon>Bacillati</taxon>
        <taxon>Bacillota</taxon>
        <taxon>Bacilli</taxon>
        <taxon>Bacillales</taxon>
        <taxon>Paenibacillaceae</taxon>
        <taxon>Fontibacillus</taxon>
    </lineage>
</organism>
<dbReference type="InterPro" id="IPR000524">
    <property type="entry name" value="Tscrpt_reg_HTH_GntR"/>
</dbReference>
<accession>A0A369BPJ4</accession>
<evidence type="ECO:0000259" key="4">
    <source>
        <dbReference type="PROSITE" id="PS50949"/>
    </source>
</evidence>
<sequence>MNLQGTPTMKKNTFTTTIDLLKKKIVDGEWPAGSRIPTLQQISKELEVSVTTVREALRALESQGNVSIEHGRGMYVRNDPLLLEDPTANLKELGDISLVKLLEARLLIEPELAALSAERAAHAEAKQLRELADAMVLQMEDGGPFLDTDLAFHRLIAESAQHPVLLRMMESIYPLLTEGRKQTNTLPHMRTKASNYHILIAIAIEERHPEQARQLMHYHINDMLQALTK</sequence>
<dbReference type="EMBL" id="QPJW01000001">
    <property type="protein sequence ID" value="RCX23463.1"/>
    <property type="molecule type" value="Genomic_DNA"/>
</dbReference>
<keyword evidence="2" id="KW-0238">DNA-binding</keyword>
<dbReference type="Gene3D" id="1.10.10.10">
    <property type="entry name" value="Winged helix-like DNA-binding domain superfamily/Winged helix DNA-binding domain"/>
    <property type="match status" value="1"/>
</dbReference>
<dbReference type="GO" id="GO:0003677">
    <property type="term" value="F:DNA binding"/>
    <property type="evidence" value="ECO:0007669"/>
    <property type="project" value="UniProtKB-KW"/>
</dbReference>
<evidence type="ECO:0000256" key="1">
    <source>
        <dbReference type="ARBA" id="ARBA00023015"/>
    </source>
</evidence>
<dbReference type="PROSITE" id="PS50949">
    <property type="entry name" value="HTH_GNTR"/>
    <property type="match status" value="1"/>
</dbReference>
<dbReference type="PANTHER" id="PTHR43537">
    <property type="entry name" value="TRANSCRIPTIONAL REGULATOR, GNTR FAMILY"/>
    <property type="match status" value="1"/>
</dbReference>
<evidence type="ECO:0000313" key="6">
    <source>
        <dbReference type="Proteomes" id="UP000253090"/>
    </source>
</evidence>
<dbReference type="SUPFAM" id="SSF46785">
    <property type="entry name" value="Winged helix' DNA-binding domain"/>
    <property type="match status" value="1"/>
</dbReference>
<dbReference type="OrthoDB" id="114741at2"/>
<dbReference type="InterPro" id="IPR036388">
    <property type="entry name" value="WH-like_DNA-bd_sf"/>
</dbReference>
<dbReference type="PANTHER" id="PTHR43537:SF5">
    <property type="entry name" value="UXU OPERON TRANSCRIPTIONAL REGULATOR"/>
    <property type="match status" value="1"/>
</dbReference>
<dbReference type="Pfam" id="PF07729">
    <property type="entry name" value="FCD"/>
    <property type="match status" value="1"/>
</dbReference>
<keyword evidence="6" id="KW-1185">Reference proteome</keyword>
<dbReference type="RefSeq" id="WP_114495339.1">
    <property type="nucleotide sequence ID" value="NZ_QPJW01000001.1"/>
</dbReference>
<dbReference type="Proteomes" id="UP000253090">
    <property type="component" value="Unassembled WGS sequence"/>
</dbReference>
<dbReference type="SUPFAM" id="SSF48008">
    <property type="entry name" value="GntR ligand-binding domain-like"/>
    <property type="match status" value="1"/>
</dbReference>
<dbReference type="InterPro" id="IPR036390">
    <property type="entry name" value="WH_DNA-bd_sf"/>
</dbReference>
<comment type="caution">
    <text evidence="5">The sequence shown here is derived from an EMBL/GenBank/DDBJ whole genome shotgun (WGS) entry which is preliminary data.</text>
</comment>
<dbReference type="Pfam" id="PF00392">
    <property type="entry name" value="GntR"/>
    <property type="match status" value="1"/>
</dbReference>
<dbReference type="CDD" id="cd07377">
    <property type="entry name" value="WHTH_GntR"/>
    <property type="match status" value="1"/>
</dbReference>
<dbReference type="GO" id="GO:0003700">
    <property type="term" value="F:DNA-binding transcription factor activity"/>
    <property type="evidence" value="ECO:0007669"/>
    <property type="project" value="InterPro"/>
</dbReference>
<gene>
    <name evidence="5" type="ORF">DFP94_1011062</name>
</gene>
<name>A0A369BPJ4_9BACL</name>
<dbReference type="InterPro" id="IPR008920">
    <property type="entry name" value="TF_FadR/GntR_C"/>
</dbReference>
<keyword evidence="3" id="KW-0804">Transcription</keyword>
<feature type="domain" description="HTH gntR-type" evidence="4">
    <location>
        <begin position="11"/>
        <end position="79"/>
    </location>
</feature>
<dbReference type="AlphaFoldDB" id="A0A369BPJ4"/>
<dbReference type="InterPro" id="IPR011711">
    <property type="entry name" value="GntR_C"/>
</dbReference>
<proteinExistence type="predicted"/>
<dbReference type="SMART" id="SM00345">
    <property type="entry name" value="HTH_GNTR"/>
    <property type="match status" value="1"/>
</dbReference>
<keyword evidence="1" id="KW-0805">Transcription regulation</keyword>
<dbReference type="SMART" id="SM00895">
    <property type="entry name" value="FCD"/>
    <property type="match status" value="1"/>
</dbReference>
<evidence type="ECO:0000256" key="2">
    <source>
        <dbReference type="ARBA" id="ARBA00023125"/>
    </source>
</evidence>
<dbReference type="Gene3D" id="1.20.120.530">
    <property type="entry name" value="GntR ligand-binding domain-like"/>
    <property type="match status" value="1"/>
</dbReference>